<keyword evidence="6" id="KW-0238">DNA-binding</keyword>
<dbReference type="InterPro" id="IPR035500">
    <property type="entry name" value="NHR-like_dom_sf"/>
</dbReference>
<dbReference type="InterPro" id="IPR001628">
    <property type="entry name" value="Znf_hrmn_rcpt"/>
</dbReference>
<keyword evidence="4" id="KW-0862">Zinc</keyword>
<dbReference type="InterPro" id="IPR000536">
    <property type="entry name" value="Nucl_hrmn_rcpt_lig-bd"/>
</dbReference>
<dbReference type="InterPro" id="IPR013088">
    <property type="entry name" value="Znf_NHR/GATA"/>
</dbReference>
<dbReference type="STRING" id="1561998.A0A1I7T6J8"/>
<keyword evidence="8" id="KW-0675">Receptor</keyword>
<keyword evidence="3" id="KW-0863">Zinc-finger</keyword>
<dbReference type="PANTHER" id="PTHR45886:SF8">
    <property type="entry name" value="NUCLEAR HORMONE RECEPTOR FAMILY-RELATED"/>
    <property type="match status" value="1"/>
</dbReference>
<feature type="domain" description="Nuclear receptor" evidence="10">
    <location>
        <begin position="7"/>
        <end position="77"/>
    </location>
</feature>
<evidence type="ECO:0000256" key="5">
    <source>
        <dbReference type="ARBA" id="ARBA00023015"/>
    </source>
</evidence>
<dbReference type="SMART" id="SM00430">
    <property type="entry name" value="HOLI"/>
    <property type="match status" value="1"/>
</dbReference>
<accession>A0A1I7T6J8</accession>
<dbReference type="Gene3D" id="1.10.565.10">
    <property type="entry name" value="Retinoid X Receptor"/>
    <property type="match status" value="1"/>
</dbReference>
<dbReference type="SMART" id="SM00399">
    <property type="entry name" value="ZnF_C4"/>
    <property type="match status" value="1"/>
</dbReference>
<evidence type="ECO:0000259" key="10">
    <source>
        <dbReference type="PROSITE" id="PS51030"/>
    </source>
</evidence>
<reference evidence="13" key="1">
    <citation type="submission" date="2016-11" db="UniProtKB">
        <authorList>
            <consortium name="WormBaseParasite"/>
        </authorList>
    </citation>
    <scope>IDENTIFICATION</scope>
</reference>
<dbReference type="WBParaSite" id="Csp11.Scaffold522.g2897.t1">
    <property type="protein sequence ID" value="Csp11.Scaffold522.g2897.t1"/>
    <property type="gene ID" value="Csp11.Scaffold522.g2897"/>
</dbReference>
<dbReference type="eggNOG" id="ENOG502TGEB">
    <property type="taxonomic scope" value="Eukaryota"/>
</dbReference>
<evidence type="ECO:0000313" key="13">
    <source>
        <dbReference type="WBParaSite" id="Csp11.Scaffold522.g2897.t1"/>
    </source>
</evidence>
<feature type="domain" description="NR LBD" evidence="11">
    <location>
        <begin position="76"/>
        <end position="329"/>
    </location>
</feature>
<evidence type="ECO:0000256" key="9">
    <source>
        <dbReference type="ARBA" id="ARBA00023242"/>
    </source>
</evidence>
<name>A0A1I7T6J8_9PELO</name>
<dbReference type="Gene3D" id="3.30.50.10">
    <property type="entry name" value="Erythroid Transcription Factor GATA-1, subunit A"/>
    <property type="match status" value="1"/>
</dbReference>
<dbReference type="PANTHER" id="PTHR45886">
    <property type="entry name" value="NUCLEAR HORMONE RECEPTOR FAMILY-RELATED-RELATED"/>
    <property type="match status" value="1"/>
</dbReference>
<evidence type="ECO:0000256" key="1">
    <source>
        <dbReference type="ARBA" id="ARBA00005993"/>
    </source>
</evidence>
<dbReference type="SUPFAM" id="SSF57716">
    <property type="entry name" value="Glucocorticoid receptor-like (DNA-binding domain)"/>
    <property type="match status" value="1"/>
</dbReference>
<sequence length="329" mass="37624">MLAIEGQGVCSICNRREVTGYSYGVLCCSACKMFFRRSLFMRNVHPCRTGGNCVRKCRFCRFKRCIEAGMTFTPTENLSDISNIDSLSALLFNLAHQESHREFQVMNCLFVGDPTVAEIAEESGPLRLTPRPLNHPMNLAEWTFITGISSLNYLKKFSHATNLNQSDRSNLLKYSFFDFSIFTDAMRAQYRNQEYISFPDGSDVVRTGFVGVSDQFLNSLRCRLVARINDLRVTKEEFLLLSLVFFCNPGLRNISESGRGILNSYQKIYSSALLQYCMMTYNRNGPSRFTDLLSLYNVIVKTKLDISYVFLLSSIQNPCADLKKIYVFR</sequence>
<evidence type="ECO:0000256" key="4">
    <source>
        <dbReference type="ARBA" id="ARBA00022833"/>
    </source>
</evidence>
<proteinExistence type="inferred from homology"/>
<protein>
    <submittedName>
        <fullName evidence="13">Nuclear receptor domain-containing protein</fullName>
    </submittedName>
</protein>
<dbReference type="AlphaFoldDB" id="A0A1I7T6J8"/>
<evidence type="ECO:0000256" key="3">
    <source>
        <dbReference type="ARBA" id="ARBA00022771"/>
    </source>
</evidence>
<dbReference type="GO" id="GO:0008270">
    <property type="term" value="F:zinc ion binding"/>
    <property type="evidence" value="ECO:0007669"/>
    <property type="project" value="UniProtKB-KW"/>
</dbReference>
<comment type="similarity">
    <text evidence="1">Belongs to the nuclear hormone receptor family.</text>
</comment>
<keyword evidence="5" id="KW-0805">Transcription regulation</keyword>
<evidence type="ECO:0000256" key="6">
    <source>
        <dbReference type="ARBA" id="ARBA00023125"/>
    </source>
</evidence>
<dbReference type="PRINTS" id="PR00047">
    <property type="entry name" value="STROIDFINGER"/>
</dbReference>
<keyword evidence="2" id="KW-0479">Metal-binding</keyword>
<dbReference type="Pfam" id="PF00105">
    <property type="entry name" value="zf-C4"/>
    <property type="match status" value="1"/>
</dbReference>
<dbReference type="SUPFAM" id="SSF48508">
    <property type="entry name" value="Nuclear receptor ligand-binding domain"/>
    <property type="match status" value="1"/>
</dbReference>
<evidence type="ECO:0000259" key="11">
    <source>
        <dbReference type="PROSITE" id="PS51843"/>
    </source>
</evidence>
<dbReference type="Proteomes" id="UP000095282">
    <property type="component" value="Unplaced"/>
</dbReference>
<dbReference type="GO" id="GO:0003700">
    <property type="term" value="F:DNA-binding transcription factor activity"/>
    <property type="evidence" value="ECO:0007669"/>
    <property type="project" value="InterPro"/>
</dbReference>
<evidence type="ECO:0000313" key="12">
    <source>
        <dbReference type="Proteomes" id="UP000095282"/>
    </source>
</evidence>
<evidence type="ECO:0000256" key="8">
    <source>
        <dbReference type="ARBA" id="ARBA00023170"/>
    </source>
</evidence>
<dbReference type="GO" id="GO:0043565">
    <property type="term" value="F:sequence-specific DNA binding"/>
    <property type="evidence" value="ECO:0007669"/>
    <property type="project" value="InterPro"/>
</dbReference>
<organism evidence="12 13">
    <name type="scientific">Caenorhabditis tropicalis</name>
    <dbReference type="NCBI Taxonomy" id="1561998"/>
    <lineage>
        <taxon>Eukaryota</taxon>
        <taxon>Metazoa</taxon>
        <taxon>Ecdysozoa</taxon>
        <taxon>Nematoda</taxon>
        <taxon>Chromadorea</taxon>
        <taxon>Rhabditida</taxon>
        <taxon>Rhabditina</taxon>
        <taxon>Rhabditomorpha</taxon>
        <taxon>Rhabditoidea</taxon>
        <taxon>Rhabditidae</taxon>
        <taxon>Peloderinae</taxon>
        <taxon>Caenorhabditis</taxon>
    </lineage>
</organism>
<evidence type="ECO:0000256" key="7">
    <source>
        <dbReference type="ARBA" id="ARBA00023163"/>
    </source>
</evidence>
<evidence type="ECO:0000256" key="2">
    <source>
        <dbReference type="ARBA" id="ARBA00022723"/>
    </source>
</evidence>
<keyword evidence="7" id="KW-0804">Transcription</keyword>
<keyword evidence="12" id="KW-1185">Reference proteome</keyword>
<keyword evidence="9" id="KW-0539">Nucleus</keyword>
<dbReference type="PROSITE" id="PS51843">
    <property type="entry name" value="NR_LBD"/>
    <property type="match status" value="1"/>
</dbReference>
<dbReference type="Pfam" id="PF00104">
    <property type="entry name" value="Hormone_recep"/>
    <property type="match status" value="1"/>
</dbReference>
<dbReference type="PROSITE" id="PS51030">
    <property type="entry name" value="NUCLEAR_REC_DBD_2"/>
    <property type="match status" value="1"/>
</dbReference>